<gene>
    <name evidence="1" type="ORF">PAQU9191_02228</name>
</gene>
<dbReference type="Proteomes" id="UP000196485">
    <property type="component" value="Unassembled WGS sequence"/>
</dbReference>
<name>A0A1Y6L0Y4_9GAMM</name>
<sequence>MSPEADIVIKWNYESRDAAPELRTAGEMQAMVKEYEDNQQYGYRRYATCYHKNSLTLLSLYHKDNMSLLSK</sequence>
<keyword evidence="2" id="KW-1185">Reference proteome</keyword>
<proteinExistence type="predicted"/>
<organism evidence="1 2">
    <name type="scientific">Photobacterium aquimaris</name>
    <dbReference type="NCBI Taxonomy" id="512643"/>
    <lineage>
        <taxon>Bacteria</taxon>
        <taxon>Pseudomonadati</taxon>
        <taxon>Pseudomonadota</taxon>
        <taxon>Gammaproteobacteria</taxon>
        <taxon>Vibrionales</taxon>
        <taxon>Vibrionaceae</taxon>
        <taxon>Photobacterium</taxon>
    </lineage>
</organism>
<evidence type="ECO:0000313" key="1">
    <source>
        <dbReference type="EMBL" id="SMY16987.1"/>
    </source>
</evidence>
<dbReference type="AlphaFoldDB" id="A0A1Y6L0Y4"/>
<accession>A0A1Y6L0Y4</accession>
<evidence type="ECO:0000313" key="2">
    <source>
        <dbReference type="Proteomes" id="UP000196485"/>
    </source>
</evidence>
<dbReference type="RefSeq" id="WP_129583730.1">
    <property type="nucleotide sequence ID" value="NZ_FYAH01000003.1"/>
</dbReference>
<dbReference type="EMBL" id="FYAH01000003">
    <property type="protein sequence ID" value="SMY16987.1"/>
    <property type="molecule type" value="Genomic_DNA"/>
</dbReference>
<reference evidence="2" key="1">
    <citation type="submission" date="2017-06" db="EMBL/GenBank/DDBJ databases">
        <authorList>
            <person name="Rodrigo-Torres L."/>
            <person name="Arahal R. D."/>
            <person name="Lucena T."/>
        </authorList>
    </citation>
    <scope>NUCLEOTIDE SEQUENCE [LARGE SCALE GENOMIC DNA]</scope>
    <source>
        <strain evidence="2">type strain: CECT 9192</strain>
    </source>
</reference>
<protein>
    <submittedName>
        <fullName evidence="1">Uncharacterized protein</fullName>
    </submittedName>
</protein>